<sequence>MAKMRAVDAAMYVLEKEGITTGLRCSGSCNQSVLLSDA</sequence>
<dbReference type="Proteomes" id="UP000254255">
    <property type="component" value="Unassembled WGS sequence"/>
</dbReference>
<dbReference type="GO" id="GO:0016874">
    <property type="term" value="F:ligase activity"/>
    <property type="evidence" value="ECO:0007669"/>
    <property type="project" value="UniProtKB-KW"/>
</dbReference>
<organism evidence="1 2">
    <name type="scientific">Escherichia coli</name>
    <dbReference type="NCBI Taxonomy" id="562"/>
    <lineage>
        <taxon>Bacteria</taxon>
        <taxon>Pseudomonadati</taxon>
        <taxon>Pseudomonadota</taxon>
        <taxon>Gammaproteobacteria</taxon>
        <taxon>Enterobacterales</taxon>
        <taxon>Enterobacteriaceae</taxon>
        <taxon>Escherichia</taxon>
    </lineage>
</organism>
<protein>
    <submittedName>
        <fullName evidence="1">Glyoxylate carboligase (Tartronate-semialdehyde synthase)</fullName>
        <ecNumber evidence="1">4.1.1.47</ecNumber>
    </submittedName>
</protein>
<keyword evidence="1" id="KW-0456">Lyase</keyword>
<proteinExistence type="predicted"/>
<dbReference type="AlphaFoldDB" id="A0A377F9H7"/>
<keyword evidence="1" id="KW-0436">Ligase</keyword>
<accession>A0A377F9H7</accession>
<evidence type="ECO:0000313" key="1">
    <source>
        <dbReference type="EMBL" id="STN26118.1"/>
    </source>
</evidence>
<dbReference type="GO" id="GO:0009028">
    <property type="term" value="F:tartronate-semialdehyde synthase activity"/>
    <property type="evidence" value="ECO:0007669"/>
    <property type="project" value="UniProtKB-EC"/>
</dbReference>
<gene>
    <name evidence="1" type="primary">gcl_4</name>
    <name evidence="1" type="ORF">NCTC13148_06547</name>
</gene>
<evidence type="ECO:0000313" key="2">
    <source>
        <dbReference type="Proteomes" id="UP000254255"/>
    </source>
</evidence>
<dbReference type="EC" id="4.1.1.47" evidence="1"/>
<reference evidence="1 2" key="1">
    <citation type="submission" date="2018-06" db="EMBL/GenBank/DDBJ databases">
        <authorList>
            <consortium name="Pathogen Informatics"/>
            <person name="Doyle S."/>
        </authorList>
    </citation>
    <scope>NUCLEOTIDE SEQUENCE [LARGE SCALE GENOMIC DNA]</scope>
    <source>
        <strain evidence="1 2">NCTC13148</strain>
    </source>
</reference>
<name>A0A377F9H7_ECOLX</name>
<dbReference type="EMBL" id="UGET01000006">
    <property type="protein sequence ID" value="STN26118.1"/>
    <property type="molecule type" value="Genomic_DNA"/>
</dbReference>